<sequence>MPTSTVAEKDATLFAEEARLQSTHAQDIEDTRILDGLLFVPPSLRHDFKRDASNTSDAVTAARYARSARLFFHTNQHLRENLYPADVEAMIGARVYYERALVKLAEVEAKAGSMTLLQLQRQVVSLVQQCLKNGQCDIYIALVQPKRTHLLYSACSTHSRMMGKQLLASEGVSFQSVDNQVVVVCEDIAHDPVVKCYSDHRCGPFACFPLVGRGNRHRRDQESNPLQHATPSRDNNHVTPATTSNTSKITTSAAKESPPKLNVGSSDVIGVLAVDASRMAWKYSAAAMTVAQVAAFLVAYGLADCVATFQKHRIDGGKLLALSDVDVEFTLGIHRVASRSKVLELVGALRDGVPLHLPDPPTWFVHEPPSMAFLEEVATRAGKVFARARVRDWHRKLGAVTKDGLSTQYDVYNVAIQAILHCILTVSAVSIWRVEGHRKLPPSTQVHVLGACDIPLDRIAPFVNAYDKGIKRMQLYKEHGGGKPSMLRGNITRIGSMTDRSPSSSDAVAPFIVTWSDQSTEELSWPQLQQLLPVRPLNTQHFHLQKLLTRLESQSDFVTTVDGDVPSQWLHTFFDNDADKFTYVLDLTFQPATPSPREHALYFVSQLILPTMEEALVCVRGRQRRTAARAHSMKVMRKAIAQLSMSPSSDALRSVMDLVTAIAAEVVSCLPGVEVGVAELQPGGTSVQFTFGFNGCTLAESHTTIGRGVAVSCLQPPRPVIVRSLEGESDAAGLRCFNHDQTSCLDDELLPLVFLPMVHEDSLVGLVSIRRFVDVEKGRSDELHPEWGVVPFLECAAKCLAAVLRVKRRAYALYQLEAMAHNAFVSPLHLYVATMHTMTACFVGLLKPKLVAFDKPLGHVSTVLDCPFDLDPLNVQYVDALRDVRYPETLLHTFQRYFNLDDGTMQDVMDRLQTPASSPVLTGHTATLCDRSLAVPIDQKLHKTIDAAFKIVFGHQVYVQSWVPALCTSTTLVALTYTTTPEWLCHSDGRFLDTLAHTLNGLLTIVQGRYDRVRERVAALAAFQVQCRLVGAVNVPLASVLAELEAEIRPDVQTWAVESIATTLTGANVYIGMVEPPAKRITYTCASSRSHMVGKHLKMGKGVSFHCIESRAPVVMINQHDITTIGKHKLRHFGDPKAFQWPFIAVPIGTLGVLAVDNLTEYGESPAPEMGIVDFLVRMAAEIDTIVRSSRAQTLGFRAQLRDRAIHDMMIVCDNGRHSEWHVLQRLLDVVAATFSGVSAYVGLVAPWCSSMDFSLATTSSSMQGKTINMTTSVSAACFRSQHPVVVPDVAKNPNGLHCFDPTQTGVYVAVPIPYVGVLAVDTFPGPAGGKYMTNVPEPGVVACLSSLSNSVGAHIQAKRLWGLTNAIKGLFHGNSSTFAVLFNAVATLVAFALPATIRIDVWYTYANHAPEVKFSKASDVHSLALPMSASWAATYPSCTHTKATPFELNESTLVCPFEMVDPSHPYLQTHAWLVVTRLPTVQWAYDLHVLETVQPLLSECFHLSSQRAAAAVARAECLARMHMGLQDLVQTRSDVAESQLRLTQDAWLNWMADALGRGTDVYLGQLQANYHPHRGDFNDLLVFTAASSDSLMHGVRLSDESLFSFQCIRTQEPVVINHLTNTSRAVRFCTARKAIRAYCALPLSTCGMIGVDSFGPTAFNVKNELEPATLHFLKQCALCHVELLETTRVAVSVAHIQAAATAVSTNMPSWHAMQCLYAQVLLAVQTNVGYVHCQQIVRLAADFTGDCSILCWHKAPTRRPMQHLPVHFCYRHHCMPALVGDHVHLDDLMLPMTNVPRTLDDARSAGAPTTGLEPRGAFPCFAGMLDSLFVAPRVAFCLYRKPGRPFAPRDVRFLNVVMHIAQVAYVNMYKALVVRTLAAEALQWANDFVHAKEGMVVVSSSTSPLNLASPPQKPRELFTVMFATNPDKFPIGVALKKTLKRTHRLAALSATPDVQSAMVCVSTTAGPAAGVNTLPVSTIPPTTPLSVTTATISTPVSGPVPPKPTSSKFTSLFSKKQAAKDHLAQITSPSLAASSAAPPRPVNNMPPVPSQHWEWTCRLPATQYLLLDITTTNAVHVEQFMMEGETLADTCRLIYDAFWANPRGDEPFVGYFLTSWWHQIHVALGSARLAIEQQVRLYLDAEVVNKSSCSANAIAILSGALLCCGYKNDEFQRSKRATLQLFLAKQVASELHSLDPFNQATKSTVWTAAFRSRAFFLGQSLPPLELALDVSPAFRSLLNATLLLQVISKWLKADADKEKAVWTPLILAATRIQCRARCRMAVAEVRRRRRTYHATLVLQCFVRQTLARWHVQARREGRAASRIQRWYRRRHEKKPAFATKALLVHMRAVQARFGLNEVGTDGAEFGEAATFEQFLHHGRGKGMVHAEAKRLLQKLRDMAKERASLPWEARVDEEVRDLFEYFDYAGVGSISRDDAKTMMQKLRIPLQVDELNDVVDMMDSDKSGDVDVGEFCSWYKYEYARLRARSKDCGTLSNTDKEWFAQGMAMRFVRQRWTVWRNKARLPEDVVAPPPVPSPPVAAPPTTPPQDDNEGDDNDDNSDDDASSGDEKENLSNEEET</sequence>
<feature type="region of interest" description="Disordered" evidence="2">
    <location>
        <begin position="2526"/>
        <end position="2578"/>
    </location>
</feature>
<keyword evidence="1" id="KW-0106">Calcium</keyword>
<dbReference type="InterPro" id="IPR018247">
    <property type="entry name" value="EF_Hand_1_Ca_BS"/>
</dbReference>
<evidence type="ECO:0000256" key="1">
    <source>
        <dbReference type="ARBA" id="ARBA00022837"/>
    </source>
</evidence>
<dbReference type="SUPFAM" id="SSF47473">
    <property type="entry name" value="EF-hand"/>
    <property type="match status" value="1"/>
</dbReference>
<feature type="compositionally biased region" description="Polar residues" evidence="2">
    <location>
        <begin position="223"/>
        <end position="254"/>
    </location>
</feature>
<dbReference type="InterPro" id="IPR013761">
    <property type="entry name" value="SAM/pointed_sf"/>
</dbReference>
<proteinExistence type="predicted"/>
<dbReference type="Gene3D" id="1.10.238.10">
    <property type="entry name" value="EF-hand"/>
    <property type="match status" value="1"/>
</dbReference>
<protein>
    <submittedName>
        <fullName evidence="5">Uncharacterized protein</fullName>
    </submittedName>
</protein>
<feature type="compositionally biased region" description="Pro residues" evidence="2">
    <location>
        <begin position="2529"/>
        <end position="2545"/>
    </location>
</feature>
<dbReference type="InterPro" id="IPR001660">
    <property type="entry name" value="SAM"/>
</dbReference>
<dbReference type="GO" id="GO:0005509">
    <property type="term" value="F:calcium ion binding"/>
    <property type="evidence" value="ECO:0007669"/>
    <property type="project" value="InterPro"/>
</dbReference>
<dbReference type="PROSITE" id="PS50105">
    <property type="entry name" value="SAM_DOMAIN"/>
    <property type="match status" value="1"/>
</dbReference>
<accession>A0A3R8DBP6</accession>
<evidence type="ECO:0000313" key="6">
    <source>
        <dbReference type="Proteomes" id="UP000284702"/>
    </source>
</evidence>
<name>A0A3R8DBP6_APHAT</name>
<dbReference type="PROSITE" id="PS50222">
    <property type="entry name" value="EF_HAND_2"/>
    <property type="match status" value="2"/>
</dbReference>
<feature type="compositionally biased region" description="Acidic residues" evidence="2">
    <location>
        <begin position="2548"/>
        <end position="2565"/>
    </location>
</feature>
<feature type="region of interest" description="Disordered" evidence="2">
    <location>
        <begin position="215"/>
        <end position="260"/>
    </location>
</feature>
<evidence type="ECO:0000313" key="5">
    <source>
        <dbReference type="EMBL" id="RQM24134.1"/>
    </source>
</evidence>
<dbReference type="InterPro" id="IPR011992">
    <property type="entry name" value="EF-hand-dom_pair"/>
</dbReference>
<keyword evidence="6" id="KW-1185">Reference proteome</keyword>
<evidence type="ECO:0000259" key="3">
    <source>
        <dbReference type="PROSITE" id="PS50105"/>
    </source>
</evidence>
<reference evidence="5" key="1">
    <citation type="submission" date="2018-07" db="EMBL/GenBank/DDBJ databases">
        <title>Annotation of Aphanomyces astaci genome assembly.</title>
        <authorList>
            <person name="Studholme D.J."/>
        </authorList>
    </citation>
    <scope>NUCLEOTIDE SEQUENCE [LARGE SCALE GENOMIC DNA]</scope>
    <source>
        <strain evidence="5">Pc</strain>
    </source>
</reference>
<organism evidence="5 6">
    <name type="scientific">Aphanomyces astaci</name>
    <name type="common">Crayfish plague agent</name>
    <dbReference type="NCBI Taxonomy" id="112090"/>
    <lineage>
        <taxon>Eukaryota</taxon>
        <taxon>Sar</taxon>
        <taxon>Stramenopiles</taxon>
        <taxon>Oomycota</taxon>
        <taxon>Saprolegniomycetes</taxon>
        <taxon>Saprolegniales</taxon>
        <taxon>Verrucalvaceae</taxon>
        <taxon>Aphanomyces</taxon>
    </lineage>
</organism>
<dbReference type="EMBL" id="MZMZ02002783">
    <property type="protein sequence ID" value="RQM24134.1"/>
    <property type="molecule type" value="Genomic_DNA"/>
</dbReference>
<dbReference type="PROSITE" id="PS00018">
    <property type="entry name" value="EF_HAND_1"/>
    <property type="match status" value="1"/>
</dbReference>
<dbReference type="SMART" id="SM00454">
    <property type="entry name" value="SAM"/>
    <property type="match status" value="1"/>
</dbReference>
<comment type="caution">
    <text evidence="5">The sequence shown here is derived from an EMBL/GenBank/DDBJ whole genome shotgun (WGS) entry which is preliminary data.</text>
</comment>
<feature type="domain" description="SAM" evidence="3">
    <location>
        <begin position="288"/>
        <end position="352"/>
    </location>
</feature>
<evidence type="ECO:0000259" key="4">
    <source>
        <dbReference type="PROSITE" id="PS50222"/>
    </source>
</evidence>
<dbReference type="SUPFAM" id="SSF47769">
    <property type="entry name" value="SAM/Pointed domain"/>
    <property type="match status" value="1"/>
</dbReference>
<dbReference type="Proteomes" id="UP000284702">
    <property type="component" value="Unassembled WGS sequence"/>
</dbReference>
<dbReference type="InterPro" id="IPR002048">
    <property type="entry name" value="EF_hand_dom"/>
</dbReference>
<feature type="domain" description="EF-hand" evidence="4">
    <location>
        <begin position="2411"/>
        <end position="2446"/>
    </location>
</feature>
<dbReference type="Pfam" id="PF00536">
    <property type="entry name" value="SAM_1"/>
    <property type="match status" value="1"/>
</dbReference>
<dbReference type="Pfam" id="PF13499">
    <property type="entry name" value="EF-hand_7"/>
    <property type="match status" value="1"/>
</dbReference>
<feature type="domain" description="EF-hand" evidence="4">
    <location>
        <begin position="2447"/>
        <end position="2482"/>
    </location>
</feature>
<dbReference type="VEuPathDB" id="FungiDB:H257_01719"/>
<dbReference type="Gene3D" id="1.10.150.50">
    <property type="entry name" value="Transcription Factor, Ets-1"/>
    <property type="match status" value="1"/>
</dbReference>
<gene>
    <name evidence="5" type="ORF">B5M09_008528</name>
</gene>
<dbReference type="CDD" id="cd00051">
    <property type="entry name" value="EFh"/>
    <property type="match status" value="1"/>
</dbReference>
<evidence type="ECO:0000256" key="2">
    <source>
        <dbReference type="SAM" id="MobiDB-lite"/>
    </source>
</evidence>